<evidence type="ECO:0000256" key="2">
    <source>
        <dbReference type="SAM" id="MobiDB-lite"/>
    </source>
</evidence>
<evidence type="ECO:0000313" key="4">
    <source>
        <dbReference type="Proteomes" id="UP000591131"/>
    </source>
</evidence>
<organism evidence="3 4">
    <name type="scientific">Perkinsus chesapeaki</name>
    <name type="common">Clam parasite</name>
    <name type="synonym">Perkinsus andrewsi</name>
    <dbReference type="NCBI Taxonomy" id="330153"/>
    <lineage>
        <taxon>Eukaryota</taxon>
        <taxon>Sar</taxon>
        <taxon>Alveolata</taxon>
        <taxon>Perkinsozoa</taxon>
        <taxon>Perkinsea</taxon>
        <taxon>Perkinsida</taxon>
        <taxon>Perkinsidae</taxon>
        <taxon>Perkinsus</taxon>
    </lineage>
</organism>
<keyword evidence="3" id="KW-0808">Transferase</keyword>
<keyword evidence="4" id="KW-1185">Reference proteome</keyword>
<dbReference type="InterPro" id="IPR036882">
    <property type="entry name" value="Alba-like_dom_sf"/>
</dbReference>
<sequence>MLRSTFGLGWRLDATRGLLALSRPLLVARRMATEEMEACENRFRISRQADVSELGKMAHLCLRKEGDMLVFEAVGTETISTVLKASAVAMKLADENKPIEMEVTGPTEEIAKSMGAFAKRNSWITLHKTSKSPPTDEVGNPDEPPNPRLTASANSDRVKLASAISLSLRDHPNVEVQGIGPLCMRKIVEALEIAGVQCDDGKGQHIRGSARFEHVPCGEGMSRSGEPFLTAMVLRLRLHRPHAEISVGNDA</sequence>
<proteinExistence type="predicted"/>
<dbReference type="Gene3D" id="3.30.110.20">
    <property type="entry name" value="Alba-like domain"/>
    <property type="match status" value="1"/>
</dbReference>
<accession>A0A7J6N0K2</accession>
<dbReference type="GO" id="GO:0003723">
    <property type="term" value="F:RNA binding"/>
    <property type="evidence" value="ECO:0007669"/>
    <property type="project" value="UniProtKB-KW"/>
</dbReference>
<name>A0A7J6N0K2_PERCH</name>
<comment type="caution">
    <text evidence="3">The sequence shown here is derived from an EMBL/GenBank/DDBJ whole genome shotgun (WGS) entry which is preliminary data.</text>
</comment>
<dbReference type="Proteomes" id="UP000591131">
    <property type="component" value="Unassembled WGS sequence"/>
</dbReference>
<evidence type="ECO:0000313" key="3">
    <source>
        <dbReference type="EMBL" id="KAF4677154.1"/>
    </source>
</evidence>
<dbReference type="OrthoDB" id="440448at2759"/>
<evidence type="ECO:0000256" key="1">
    <source>
        <dbReference type="ARBA" id="ARBA00022884"/>
    </source>
</evidence>
<dbReference type="GO" id="GO:0016746">
    <property type="term" value="F:acyltransferase activity"/>
    <property type="evidence" value="ECO:0007669"/>
    <property type="project" value="UniProtKB-KW"/>
</dbReference>
<dbReference type="EMBL" id="JAAPAO010000019">
    <property type="protein sequence ID" value="KAF4677154.1"/>
    <property type="molecule type" value="Genomic_DNA"/>
</dbReference>
<keyword evidence="3" id="KW-0012">Acyltransferase</keyword>
<feature type="region of interest" description="Disordered" evidence="2">
    <location>
        <begin position="125"/>
        <end position="154"/>
    </location>
</feature>
<protein>
    <submittedName>
        <fullName evidence="3">Lysophosphatidylcholine acyltransferase 2</fullName>
    </submittedName>
</protein>
<gene>
    <name evidence="3" type="primary">LPCAT2_7</name>
    <name evidence="3" type="ORF">FOL47_002996</name>
</gene>
<dbReference type="AlphaFoldDB" id="A0A7J6N0K2"/>
<reference evidence="3 4" key="1">
    <citation type="submission" date="2020-04" db="EMBL/GenBank/DDBJ databases">
        <title>Perkinsus chesapeaki whole genome sequence.</title>
        <authorList>
            <person name="Bogema D.R."/>
        </authorList>
    </citation>
    <scope>NUCLEOTIDE SEQUENCE [LARGE SCALE GENOMIC DNA]</scope>
    <source>
        <strain evidence="3">ATCC PRA-425</strain>
    </source>
</reference>
<keyword evidence="1" id="KW-0694">RNA-binding</keyword>